<accession>A0A7X3IG50</accession>
<proteinExistence type="predicted"/>
<dbReference type="EMBL" id="WUBI01000001">
    <property type="protein sequence ID" value="MWV43314.1"/>
    <property type="molecule type" value="Genomic_DNA"/>
</dbReference>
<organism evidence="2 3">
    <name type="scientific">Paenibacillus dendrobii</name>
    <dbReference type="NCBI Taxonomy" id="2691084"/>
    <lineage>
        <taxon>Bacteria</taxon>
        <taxon>Bacillati</taxon>
        <taxon>Bacillota</taxon>
        <taxon>Bacilli</taxon>
        <taxon>Bacillales</taxon>
        <taxon>Paenibacillaceae</taxon>
        <taxon>Paenibacillus</taxon>
    </lineage>
</organism>
<reference evidence="2 3" key="1">
    <citation type="submission" date="2019-12" db="EMBL/GenBank/DDBJ databases">
        <title>Paenibacillus sp. nov., an endophytic bacterium isolated from the stem of Dendrobium.</title>
        <authorList>
            <person name="Zhao R."/>
        </authorList>
    </citation>
    <scope>NUCLEOTIDE SEQUENCE [LARGE SCALE GENOMIC DNA]</scope>
    <source>
        <strain evidence="2 3">HJL G12</strain>
    </source>
</reference>
<keyword evidence="1" id="KW-0812">Transmembrane</keyword>
<dbReference type="Proteomes" id="UP000460318">
    <property type="component" value="Unassembled WGS sequence"/>
</dbReference>
<keyword evidence="1" id="KW-0472">Membrane</keyword>
<gene>
    <name evidence="2" type="ORF">GRF59_06680</name>
</gene>
<evidence type="ECO:0000313" key="2">
    <source>
        <dbReference type="EMBL" id="MWV43314.1"/>
    </source>
</evidence>
<evidence type="ECO:0000256" key="1">
    <source>
        <dbReference type="SAM" id="Phobius"/>
    </source>
</evidence>
<name>A0A7X3IG50_9BACL</name>
<keyword evidence="3" id="KW-1185">Reference proteome</keyword>
<evidence type="ECO:0000313" key="3">
    <source>
        <dbReference type="Proteomes" id="UP000460318"/>
    </source>
</evidence>
<feature type="transmembrane region" description="Helical" evidence="1">
    <location>
        <begin position="5"/>
        <end position="23"/>
    </location>
</feature>
<keyword evidence="1" id="KW-1133">Transmembrane helix</keyword>
<feature type="transmembrane region" description="Helical" evidence="1">
    <location>
        <begin position="83"/>
        <end position="105"/>
    </location>
</feature>
<feature type="transmembrane region" description="Helical" evidence="1">
    <location>
        <begin position="29"/>
        <end position="50"/>
    </location>
</feature>
<dbReference type="InterPro" id="IPR021214">
    <property type="entry name" value="DUF2568"/>
</dbReference>
<dbReference type="AlphaFoldDB" id="A0A7X3IG50"/>
<sequence>MLNLLLRFVLELVLLFSLGYWGFHVQTGIYLQWVAGLGVPVLAAFVWGLFVSPKASVNVPLFAVLVIEAALFAAAFMCNMASGWIIFAFVFAGLAVLNRFIILICKQQEISP</sequence>
<dbReference type="Pfam" id="PF10823">
    <property type="entry name" value="DUF2568"/>
    <property type="match status" value="1"/>
</dbReference>
<comment type="caution">
    <text evidence="2">The sequence shown here is derived from an EMBL/GenBank/DDBJ whole genome shotgun (WGS) entry which is preliminary data.</text>
</comment>
<feature type="transmembrane region" description="Helical" evidence="1">
    <location>
        <begin position="57"/>
        <end position="77"/>
    </location>
</feature>
<protein>
    <submittedName>
        <fullName evidence="2">DUF2568 domain-containing protein</fullName>
    </submittedName>
</protein>